<sequence length="554" mass="62210">MPSVKTQEHAAVEKPPKAGRKPLLSEPKNKRTAQNRAAQRAFRERKEKRMLELEDKVKLLEQEKTQIANESELLRIQVKSLMKQLGKSINNDLDEIKYSSSNRIINYDNDIHNYNEGDDLSSIRRNSLLDDRNTSSNSSISSITPGSSTSDDIFHFPKSNSKLVNINSISNANTQSLELSDKLNNKSFKDNYDEHIFCKELSQVCGSSSCPIPKRNTPKPTSNSPSTVASNNTNNTSNTNNTNNTNNNKTNNNLFTSTSSMTSPSIISSEISNNFNNSPFDKSLFDDSPNIGSDFNTNINFNLDIHNDSTNDGSSTNDMLRESIGNGLDSYAFLDNNNNGNKNGNNNSNNNNNNNNINKNDEMNFLFDDDNKIQNNTNDLIQKKPEAFQFDSDLLNNNFETNLDLDFDTDDVFDTLLKIPFEDSDKLSPSNKSNEIIVEIDGNDKVADKNEDKIGNDDETVPDNTQNLMKCSQIWERITTHPRFTDLDIDNLCDELKQKAKCSESGVVVDGTDVGKLLHKATCDKQKQLDKSRDIDIKRSAMSHDTNGFLNGFW</sequence>
<dbReference type="Gene3D" id="1.10.238.100">
    <property type="entry name" value="YAP1 redox domain. Chain B"/>
    <property type="match status" value="1"/>
</dbReference>
<evidence type="ECO:0000256" key="3">
    <source>
        <dbReference type="ARBA" id="ARBA00023242"/>
    </source>
</evidence>
<organism evidence="7 8">
    <name type="scientific">Pichia californica</name>
    <dbReference type="NCBI Taxonomy" id="460514"/>
    <lineage>
        <taxon>Eukaryota</taxon>
        <taxon>Fungi</taxon>
        <taxon>Dikarya</taxon>
        <taxon>Ascomycota</taxon>
        <taxon>Saccharomycotina</taxon>
        <taxon>Pichiomycetes</taxon>
        <taxon>Pichiales</taxon>
        <taxon>Pichiaceae</taxon>
        <taxon>Pichia</taxon>
    </lineage>
</organism>
<keyword evidence="4" id="KW-0175">Coiled coil</keyword>
<dbReference type="SUPFAM" id="SSF57959">
    <property type="entry name" value="Leucine zipper domain"/>
    <property type="match status" value="1"/>
</dbReference>
<feature type="compositionally biased region" description="Basic and acidic residues" evidence="5">
    <location>
        <begin position="1"/>
        <end position="16"/>
    </location>
</feature>
<comment type="subcellular location">
    <subcellularLocation>
        <location evidence="2">Cytoplasm</location>
    </subcellularLocation>
    <subcellularLocation>
        <location evidence="1">Nucleus</location>
    </subcellularLocation>
</comment>
<dbReference type="SUPFAM" id="SSF111430">
    <property type="entry name" value="YAP1 redox domain"/>
    <property type="match status" value="1"/>
</dbReference>
<feature type="region of interest" description="Disordered" evidence="5">
    <location>
        <begin position="1"/>
        <end position="42"/>
    </location>
</feature>
<dbReference type="InterPro" id="IPR050936">
    <property type="entry name" value="AP-1-like"/>
</dbReference>
<feature type="domain" description="BZIP" evidence="6">
    <location>
        <begin position="25"/>
        <end position="85"/>
    </location>
</feature>
<feature type="compositionally biased region" description="Low complexity" evidence="5">
    <location>
        <begin position="221"/>
        <end position="261"/>
    </location>
</feature>
<keyword evidence="3" id="KW-0539">Nucleus</keyword>
<gene>
    <name evidence="7" type="ORF">C6P40_001737</name>
</gene>
<keyword evidence="8" id="KW-1185">Reference proteome</keyword>
<name>A0A9P6WJ38_9ASCO</name>
<dbReference type="GO" id="GO:0005737">
    <property type="term" value="C:cytoplasm"/>
    <property type="evidence" value="ECO:0007669"/>
    <property type="project" value="UniProtKB-SubCell"/>
</dbReference>
<dbReference type="InterPro" id="IPR046347">
    <property type="entry name" value="bZIP_sf"/>
</dbReference>
<dbReference type="AlphaFoldDB" id="A0A9P6WJ38"/>
<dbReference type="GO" id="GO:0000976">
    <property type="term" value="F:transcription cis-regulatory region binding"/>
    <property type="evidence" value="ECO:0007669"/>
    <property type="project" value="InterPro"/>
</dbReference>
<evidence type="ECO:0000313" key="8">
    <source>
        <dbReference type="Proteomes" id="UP000697127"/>
    </source>
</evidence>
<feature type="region of interest" description="Disordered" evidence="5">
    <location>
        <begin position="131"/>
        <end position="151"/>
    </location>
</feature>
<feature type="coiled-coil region" evidence="4">
    <location>
        <begin position="43"/>
        <end position="77"/>
    </location>
</feature>
<comment type="caution">
    <text evidence="7">The sequence shown here is derived from an EMBL/GenBank/DDBJ whole genome shotgun (WGS) entry which is preliminary data.</text>
</comment>
<feature type="region of interest" description="Disordered" evidence="5">
    <location>
        <begin position="331"/>
        <end position="361"/>
    </location>
</feature>
<evidence type="ECO:0000259" key="6">
    <source>
        <dbReference type="PROSITE" id="PS50217"/>
    </source>
</evidence>
<dbReference type="PROSITE" id="PS00036">
    <property type="entry name" value="BZIP_BASIC"/>
    <property type="match status" value="1"/>
</dbReference>
<dbReference type="Pfam" id="PF08601">
    <property type="entry name" value="PAP1"/>
    <property type="match status" value="1"/>
</dbReference>
<feature type="region of interest" description="Disordered" evidence="5">
    <location>
        <begin position="209"/>
        <end position="261"/>
    </location>
</feature>
<evidence type="ECO:0000256" key="2">
    <source>
        <dbReference type="ARBA" id="ARBA00004496"/>
    </source>
</evidence>
<reference evidence="7" key="1">
    <citation type="submission" date="2020-11" db="EMBL/GenBank/DDBJ databases">
        <title>Kefir isolates.</title>
        <authorList>
            <person name="Marcisauskas S."/>
            <person name="Kim Y."/>
            <person name="Blasche S."/>
        </authorList>
    </citation>
    <scope>NUCLEOTIDE SEQUENCE</scope>
    <source>
        <strain evidence="7">Olga-1</strain>
    </source>
</reference>
<evidence type="ECO:0000256" key="1">
    <source>
        <dbReference type="ARBA" id="ARBA00004123"/>
    </source>
</evidence>
<evidence type="ECO:0000313" key="7">
    <source>
        <dbReference type="EMBL" id="KAG0687881.1"/>
    </source>
</evidence>
<accession>A0A9P6WJ38</accession>
<dbReference type="PANTHER" id="PTHR40621:SF6">
    <property type="entry name" value="AP-1-LIKE TRANSCRIPTION FACTOR YAP1-RELATED"/>
    <property type="match status" value="1"/>
</dbReference>
<protein>
    <recommendedName>
        <fullName evidence="6">BZIP domain-containing protein</fullName>
    </recommendedName>
</protein>
<dbReference type="Proteomes" id="UP000697127">
    <property type="component" value="Unassembled WGS sequence"/>
</dbReference>
<dbReference type="InterPro" id="IPR004827">
    <property type="entry name" value="bZIP"/>
</dbReference>
<dbReference type="Gene3D" id="1.20.5.170">
    <property type="match status" value="1"/>
</dbReference>
<dbReference type="Pfam" id="PF00170">
    <property type="entry name" value="bZIP_1"/>
    <property type="match status" value="1"/>
</dbReference>
<evidence type="ECO:0000256" key="5">
    <source>
        <dbReference type="SAM" id="MobiDB-lite"/>
    </source>
</evidence>
<evidence type="ECO:0000256" key="4">
    <source>
        <dbReference type="SAM" id="Coils"/>
    </source>
</evidence>
<dbReference type="GO" id="GO:0090575">
    <property type="term" value="C:RNA polymerase II transcription regulator complex"/>
    <property type="evidence" value="ECO:0007669"/>
    <property type="project" value="TreeGrafter"/>
</dbReference>
<dbReference type="SMART" id="SM00338">
    <property type="entry name" value="BRLZ"/>
    <property type="match status" value="1"/>
</dbReference>
<proteinExistence type="predicted"/>
<feature type="compositionally biased region" description="Low complexity" evidence="5">
    <location>
        <begin position="336"/>
        <end position="358"/>
    </location>
</feature>
<dbReference type="PROSITE" id="PS50217">
    <property type="entry name" value="BZIP"/>
    <property type="match status" value="1"/>
</dbReference>
<dbReference type="InterPro" id="IPR023167">
    <property type="entry name" value="Yap1_redox_dom_sf"/>
</dbReference>
<feature type="compositionally biased region" description="Low complexity" evidence="5">
    <location>
        <begin position="134"/>
        <end position="150"/>
    </location>
</feature>
<dbReference type="GO" id="GO:0001228">
    <property type="term" value="F:DNA-binding transcription activator activity, RNA polymerase II-specific"/>
    <property type="evidence" value="ECO:0007669"/>
    <property type="project" value="TreeGrafter"/>
</dbReference>
<dbReference type="EMBL" id="PUHW01000204">
    <property type="protein sequence ID" value="KAG0687881.1"/>
    <property type="molecule type" value="Genomic_DNA"/>
</dbReference>
<dbReference type="PANTHER" id="PTHR40621">
    <property type="entry name" value="TRANSCRIPTION FACTOR KAPC-RELATED"/>
    <property type="match status" value="1"/>
</dbReference>
<dbReference type="InterPro" id="IPR013910">
    <property type="entry name" value="TF_PAP1"/>
</dbReference>
<dbReference type="CDD" id="cd14688">
    <property type="entry name" value="bZIP_YAP"/>
    <property type="match status" value="1"/>
</dbReference>
<dbReference type="GO" id="GO:0033554">
    <property type="term" value="P:cellular response to stress"/>
    <property type="evidence" value="ECO:0007669"/>
    <property type="project" value="UniProtKB-ARBA"/>
</dbReference>